<protein>
    <recommendedName>
        <fullName evidence="1">DUF2779 domain-containing protein</fullName>
    </recommendedName>
</protein>
<gene>
    <name evidence="2" type="ordered locus">A2cp1_1150</name>
</gene>
<dbReference type="RefSeq" id="WP_012632487.1">
    <property type="nucleotide sequence ID" value="NC_011891.1"/>
</dbReference>
<dbReference type="Pfam" id="PF11074">
    <property type="entry name" value="DUF2779"/>
    <property type="match status" value="1"/>
</dbReference>
<dbReference type="HOGENOM" id="CLU_039162_0_0_7"/>
<accession>B8JFQ7</accession>
<dbReference type="EMBL" id="CP001359">
    <property type="protein sequence ID" value="ACL64495.1"/>
    <property type="molecule type" value="Genomic_DNA"/>
</dbReference>
<proteinExistence type="predicted"/>
<keyword evidence="3" id="KW-1185">Reference proteome</keyword>
<name>B8JFQ7_ANAD2</name>
<reference evidence="2" key="1">
    <citation type="submission" date="2009-01" db="EMBL/GenBank/DDBJ databases">
        <title>Complete sequence of Anaeromyxobacter dehalogenans 2CP-1.</title>
        <authorList>
            <consortium name="US DOE Joint Genome Institute"/>
            <person name="Lucas S."/>
            <person name="Copeland A."/>
            <person name="Lapidus A."/>
            <person name="Glavina del Rio T."/>
            <person name="Dalin E."/>
            <person name="Tice H."/>
            <person name="Bruce D."/>
            <person name="Goodwin L."/>
            <person name="Pitluck S."/>
            <person name="Saunders E."/>
            <person name="Brettin T."/>
            <person name="Detter J.C."/>
            <person name="Han C."/>
            <person name="Larimer F."/>
            <person name="Land M."/>
            <person name="Hauser L."/>
            <person name="Kyrpides N."/>
            <person name="Ovchinnikova G."/>
            <person name="Beliaev A.S."/>
            <person name="Richardson P."/>
        </authorList>
    </citation>
    <scope>NUCLEOTIDE SEQUENCE</scope>
    <source>
        <strain evidence="2">2CP-1</strain>
    </source>
</reference>
<sequence length="491" mass="53990">MAAPPRNISKSRFCVGLQCLRRLWWEIHEPDAPELKPDDRLQAVFDRGHRVGELARERFVGGTLIDFEPWKVGERVDATAAALRAGANVVFEASFAAGGVFAALDVLEKRKRAWTLVEVKATLDVKEQFLPDVAVQLYAARAAGVDVRGAELMHLNRDCTYPDLDDLFVRDDVTDEVEALLPAIPRQIRKMRASLEGKLPEIEPGEQCSSPYDCPFVARCHPELPEHHVSTLYRLHPKRRAEFDEAGFETIHDIPDDVRLSNVAARQVRAVKAGELVVDDGLGEALAAIEYPAAFLDFESINPAVPVWDGCRPYQHVPVQVSCHVVGARGRTEHHDHLANAAGDPRAALAEAVVGACEGVRSVVAYNAGFEAKCLEHLADAVPKLRKPLWSIRERLVDLLPIVRDHVYHPGFAGGFGLKAVLPALVPALAYDDLDIADGDTASTALEALLLAPESIGAAEGRTLRKQLRAYCERDTLALVKLTERLAQLRT</sequence>
<evidence type="ECO:0000259" key="1">
    <source>
        <dbReference type="Pfam" id="PF11074"/>
    </source>
</evidence>
<dbReference type="KEGG" id="acp:A2cp1_1150"/>
<dbReference type="Proteomes" id="UP000007089">
    <property type="component" value="Chromosome"/>
</dbReference>
<evidence type="ECO:0000313" key="3">
    <source>
        <dbReference type="Proteomes" id="UP000007089"/>
    </source>
</evidence>
<evidence type="ECO:0000313" key="2">
    <source>
        <dbReference type="EMBL" id="ACL64495.1"/>
    </source>
</evidence>
<dbReference type="InterPro" id="IPR021301">
    <property type="entry name" value="DUF2779"/>
</dbReference>
<feature type="domain" description="DUF2779" evidence="1">
    <location>
        <begin position="295"/>
        <end position="414"/>
    </location>
</feature>
<organism evidence="2 3">
    <name type="scientific">Anaeromyxobacter dehalogenans (strain ATCC BAA-258 / DSM 21875 / 2CP-1)</name>
    <dbReference type="NCBI Taxonomy" id="455488"/>
    <lineage>
        <taxon>Bacteria</taxon>
        <taxon>Pseudomonadati</taxon>
        <taxon>Myxococcota</taxon>
        <taxon>Myxococcia</taxon>
        <taxon>Myxococcales</taxon>
        <taxon>Cystobacterineae</taxon>
        <taxon>Anaeromyxobacteraceae</taxon>
        <taxon>Anaeromyxobacter</taxon>
    </lineage>
</organism>
<dbReference type="AlphaFoldDB" id="B8JFQ7"/>